<reference evidence="2 3" key="1">
    <citation type="submission" date="2019-08" db="EMBL/GenBank/DDBJ databases">
        <title>The genome sequence of a newly discovered highly antifungal drug resistant Aspergillus species, Aspergillus tanneri NIH 1004.</title>
        <authorList>
            <person name="Mounaud S."/>
            <person name="Singh I."/>
            <person name="Joardar V."/>
            <person name="Pakala S."/>
            <person name="Pakala S."/>
            <person name="Venepally P."/>
            <person name="Chung J.K."/>
            <person name="Losada L."/>
            <person name="Nierman W.C."/>
        </authorList>
    </citation>
    <scope>NUCLEOTIDE SEQUENCE [LARGE SCALE GENOMIC DNA]</scope>
    <source>
        <strain evidence="2 3">NIH1004</strain>
    </source>
</reference>
<dbReference type="OrthoDB" id="540004at2759"/>
<comment type="caution">
    <text evidence="2">The sequence shown here is derived from an EMBL/GenBank/DDBJ whole genome shotgun (WGS) entry which is preliminary data.</text>
</comment>
<name>A0A5M9N5Z2_9EURO</name>
<evidence type="ECO:0000313" key="2">
    <source>
        <dbReference type="EMBL" id="KAA8652703.1"/>
    </source>
</evidence>
<accession>A0A5M9N5Z2</accession>
<dbReference type="GeneID" id="54324310"/>
<proteinExistence type="predicted"/>
<evidence type="ECO:0000259" key="1">
    <source>
        <dbReference type="Pfam" id="PF08241"/>
    </source>
</evidence>
<dbReference type="InterPro" id="IPR013216">
    <property type="entry name" value="Methyltransf_11"/>
</dbReference>
<sequence length="135" mass="15365">MTSESKVIDVVQQHLDKAKWIVSRSAISEGWFTVQKMDYHHLENFEGQTFDGIYTMGTFVQDTDPEAVLAGFFHELRPGGRLSLLKVLFRSMRKINEVAAMPTNSTSHPGVFQHMVEDAGFTMMWFGTIQTTYAQ</sequence>
<dbReference type="SUPFAM" id="SSF53335">
    <property type="entry name" value="S-adenosyl-L-methionine-dependent methyltransferases"/>
    <property type="match status" value="1"/>
</dbReference>
<dbReference type="Pfam" id="PF08241">
    <property type="entry name" value="Methyltransf_11"/>
    <property type="match status" value="1"/>
</dbReference>
<dbReference type="Proteomes" id="UP000324241">
    <property type="component" value="Unassembled WGS sequence"/>
</dbReference>
<gene>
    <name evidence="2" type="ORF">ATNIH1004_001608</name>
</gene>
<dbReference type="GO" id="GO:0008757">
    <property type="term" value="F:S-adenosylmethionine-dependent methyltransferase activity"/>
    <property type="evidence" value="ECO:0007669"/>
    <property type="project" value="InterPro"/>
</dbReference>
<organism evidence="2 3">
    <name type="scientific">Aspergillus tanneri</name>
    <dbReference type="NCBI Taxonomy" id="1220188"/>
    <lineage>
        <taxon>Eukaryota</taxon>
        <taxon>Fungi</taxon>
        <taxon>Dikarya</taxon>
        <taxon>Ascomycota</taxon>
        <taxon>Pezizomycotina</taxon>
        <taxon>Eurotiomycetes</taxon>
        <taxon>Eurotiomycetidae</taxon>
        <taxon>Eurotiales</taxon>
        <taxon>Aspergillaceae</taxon>
        <taxon>Aspergillus</taxon>
        <taxon>Aspergillus subgen. Circumdati</taxon>
    </lineage>
</organism>
<dbReference type="EMBL" id="QUQM01000002">
    <property type="protein sequence ID" value="KAA8652703.1"/>
    <property type="molecule type" value="Genomic_DNA"/>
</dbReference>
<dbReference type="Gene3D" id="3.40.50.150">
    <property type="entry name" value="Vaccinia Virus protein VP39"/>
    <property type="match status" value="1"/>
</dbReference>
<evidence type="ECO:0000313" key="3">
    <source>
        <dbReference type="Proteomes" id="UP000324241"/>
    </source>
</evidence>
<feature type="domain" description="Methyltransferase type 11" evidence="1">
    <location>
        <begin position="8"/>
        <end position="83"/>
    </location>
</feature>
<protein>
    <recommendedName>
        <fullName evidence="1">Methyltransferase type 11 domain-containing protein</fullName>
    </recommendedName>
</protein>
<dbReference type="InterPro" id="IPR029063">
    <property type="entry name" value="SAM-dependent_MTases_sf"/>
</dbReference>
<dbReference type="AlphaFoldDB" id="A0A5M9N5Z2"/>
<dbReference type="RefSeq" id="XP_033432064.1">
    <property type="nucleotide sequence ID" value="XM_033566307.1"/>
</dbReference>